<dbReference type="OMA" id="RTHNDEM"/>
<dbReference type="EMBL" id="CP001577">
    <property type="protein sequence ID" value="ACO70282.1"/>
    <property type="molecule type" value="Genomic_DNA"/>
</dbReference>
<evidence type="ECO:0000313" key="2">
    <source>
        <dbReference type="EMBL" id="ACO70282.1"/>
    </source>
</evidence>
<protein>
    <submittedName>
        <fullName evidence="2">Uncharacterized protein</fullName>
    </submittedName>
</protein>
<dbReference type="KEGG" id="mis:MICPUN_109284"/>
<feature type="compositionally biased region" description="Basic and acidic residues" evidence="1">
    <location>
        <begin position="167"/>
        <end position="184"/>
    </location>
</feature>
<reference evidence="2 3" key="1">
    <citation type="journal article" date="2009" name="Science">
        <title>Green evolution and dynamic adaptations revealed by genomes of the marine picoeukaryotes Micromonas.</title>
        <authorList>
            <person name="Worden A.Z."/>
            <person name="Lee J.H."/>
            <person name="Mock T."/>
            <person name="Rouze P."/>
            <person name="Simmons M.P."/>
            <person name="Aerts A.L."/>
            <person name="Allen A.E."/>
            <person name="Cuvelier M.L."/>
            <person name="Derelle E."/>
            <person name="Everett M.V."/>
            <person name="Foulon E."/>
            <person name="Grimwood J."/>
            <person name="Gundlach H."/>
            <person name="Henrissat B."/>
            <person name="Napoli C."/>
            <person name="McDonald S.M."/>
            <person name="Parker M.S."/>
            <person name="Rombauts S."/>
            <person name="Salamov A."/>
            <person name="Von Dassow P."/>
            <person name="Badger J.H."/>
            <person name="Coutinho P.M."/>
            <person name="Demir E."/>
            <person name="Dubchak I."/>
            <person name="Gentemann C."/>
            <person name="Eikrem W."/>
            <person name="Gready J.E."/>
            <person name="John U."/>
            <person name="Lanier W."/>
            <person name="Lindquist E.A."/>
            <person name="Lucas S."/>
            <person name="Mayer K.F."/>
            <person name="Moreau H."/>
            <person name="Not F."/>
            <person name="Otillar R."/>
            <person name="Panaud O."/>
            <person name="Pangilinan J."/>
            <person name="Paulsen I."/>
            <person name="Piegu B."/>
            <person name="Poliakov A."/>
            <person name="Robbens S."/>
            <person name="Schmutz J."/>
            <person name="Toulza E."/>
            <person name="Wyss T."/>
            <person name="Zelensky A."/>
            <person name="Zhou K."/>
            <person name="Armbrust E.V."/>
            <person name="Bhattacharya D."/>
            <person name="Goodenough U.W."/>
            <person name="Van de Peer Y."/>
            <person name="Grigoriev I.V."/>
        </authorList>
    </citation>
    <scope>NUCLEOTIDE SEQUENCE [LARGE SCALE GENOMIC DNA]</scope>
    <source>
        <strain evidence="3">RCC299 / NOUM17</strain>
    </source>
</reference>
<name>C1FJ26_MICCC</name>
<feature type="region of interest" description="Disordered" evidence="1">
    <location>
        <begin position="167"/>
        <end position="197"/>
    </location>
</feature>
<organism evidence="2 3">
    <name type="scientific">Micromonas commoda (strain RCC299 / NOUM17 / CCMP2709)</name>
    <name type="common">Picoplanktonic green alga</name>
    <dbReference type="NCBI Taxonomy" id="296587"/>
    <lineage>
        <taxon>Eukaryota</taxon>
        <taxon>Viridiplantae</taxon>
        <taxon>Chlorophyta</taxon>
        <taxon>Mamiellophyceae</taxon>
        <taxon>Mamiellales</taxon>
        <taxon>Mamiellaceae</taxon>
        <taxon>Micromonas</taxon>
    </lineage>
</organism>
<dbReference type="AlphaFoldDB" id="C1FJ26"/>
<dbReference type="OrthoDB" id="10486679at2759"/>
<dbReference type="GeneID" id="8248144"/>
<keyword evidence="3" id="KW-1185">Reference proteome</keyword>
<proteinExistence type="predicted"/>
<evidence type="ECO:0000313" key="3">
    <source>
        <dbReference type="Proteomes" id="UP000002009"/>
    </source>
</evidence>
<dbReference type="InParanoid" id="C1FJ26"/>
<dbReference type="Proteomes" id="UP000002009">
    <property type="component" value="Chromosome 12"/>
</dbReference>
<gene>
    <name evidence="2" type="ORF">MICPUN_109284</name>
</gene>
<sequence length="197" mass="21539">MGQKQKIREAKKASGDLKVDKTTRAGYDRNNVAEVIKRLKQMAKEDTDRFDKMDLAETLERLEQSERVAATIGAAYDVEMARKRALLRCFVEHGITPPAPETRESAAGFNEGVLVNPSNATASVAAPDATATDATTEVSEVSVDDAKRQLAYSQFEARRKLAVAKETREHNDAMVRELRERGLEAPETGASTATGAD</sequence>
<evidence type="ECO:0000256" key="1">
    <source>
        <dbReference type="SAM" id="MobiDB-lite"/>
    </source>
</evidence>
<accession>C1FJ26</accession>
<dbReference type="RefSeq" id="XP_002509024.1">
    <property type="nucleotide sequence ID" value="XM_002508978.1"/>
</dbReference>